<organism evidence="1 2">
    <name type="scientific">Epicoccum nigrum</name>
    <name type="common">Soil fungus</name>
    <name type="synonym">Epicoccum purpurascens</name>
    <dbReference type="NCBI Taxonomy" id="105696"/>
    <lineage>
        <taxon>Eukaryota</taxon>
        <taxon>Fungi</taxon>
        <taxon>Dikarya</taxon>
        <taxon>Ascomycota</taxon>
        <taxon>Pezizomycotina</taxon>
        <taxon>Dothideomycetes</taxon>
        <taxon>Pleosporomycetidae</taxon>
        <taxon>Pleosporales</taxon>
        <taxon>Pleosporineae</taxon>
        <taxon>Didymellaceae</taxon>
        <taxon>Epicoccum</taxon>
    </lineage>
</organism>
<protein>
    <submittedName>
        <fullName evidence="1">Uncharacterized protein</fullName>
    </submittedName>
</protein>
<dbReference type="Proteomes" id="UP000193240">
    <property type="component" value="Unassembled WGS sequence"/>
</dbReference>
<dbReference type="InParanoid" id="A0A1Y2M7Z4"/>
<sequence length="51" mass="6148">MQCILWLCYGFDNQFIFERWTNEPPDKMNVRQVVPGPADFEVLRRLDKEDS</sequence>
<evidence type="ECO:0000313" key="2">
    <source>
        <dbReference type="Proteomes" id="UP000193240"/>
    </source>
</evidence>
<evidence type="ECO:0000313" key="1">
    <source>
        <dbReference type="EMBL" id="OSS51919.1"/>
    </source>
</evidence>
<dbReference type="AlphaFoldDB" id="A0A1Y2M7Z4"/>
<proteinExistence type="predicted"/>
<reference evidence="1 2" key="1">
    <citation type="journal article" date="2017" name="Genome Announc.">
        <title>Genome sequence of the saprophytic ascomycete Epicoccum nigrum ICMP 19927 strain isolated from New Zealand.</title>
        <authorList>
            <person name="Fokin M."/>
            <person name="Fleetwood D."/>
            <person name="Weir B.S."/>
            <person name="Villas-Boas S.G."/>
        </authorList>
    </citation>
    <scope>NUCLEOTIDE SEQUENCE [LARGE SCALE GENOMIC DNA]</scope>
    <source>
        <strain evidence="1 2">ICMP 19927</strain>
    </source>
</reference>
<keyword evidence="2" id="KW-1185">Reference proteome</keyword>
<gene>
    <name evidence="1" type="ORF">B5807_03267</name>
</gene>
<name>A0A1Y2M7Z4_EPING</name>
<dbReference type="EMBL" id="KZ107840">
    <property type="protein sequence ID" value="OSS51919.1"/>
    <property type="molecule type" value="Genomic_DNA"/>
</dbReference>
<accession>A0A1Y2M7Z4</accession>